<dbReference type="RefSeq" id="WP_012523086.1">
    <property type="nucleotide sequence ID" value="NC_011144.1"/>
</dbReference>
<evidence type="ECO:0000256" key="1">
    <source>
        <dbReference type="ARBA" id="ARBA00023002"/>
    </source>
</evidence>
<dbReference type="EMBL" id="CP000747">
    <property type="protein sequence ID" value="ACG78948.1"/>
    <property type="molecule type" value="Genomic_DNA"/>
</dbReference>
<dbReference type="Gene3D" id="3.40.50.720">
    <property type="entry name" value="NAD(P)-binding Rossmann-like Domain"/>
    <property type="match status" value="1"/>
</dbReference>
<dbReference type="GO" id="GO:0006740">
    <property type="term" value="P:NADPH regeneration"/>
    <property type="evidence" value="ECO:0007669"/>
    <property type="project" value="InterPro"/>
</dbReference>
<dbReference type="GO" id="GO:0070967">
    <property type="term" value="F:coenzyme F420 binding"/>
    <property type="evidence" value="ECO:0007669"/>
    <property type="project" value="InterPro"/>
</dbReference>
<dbReference type="InterPro" id="IPR051267">
    <property type="entry name" value="STEAP_metalloreductase"/>
</dbReference>
<dbReference type="HOGENOM" id="CLU_076368_1_0_5"/>
<dbReference type="GO" id="GO:0005886">
    <property type="term" value="C:plasma membrane"/>
    <property type="evidence" value="ECO:0007669"/>
    <property type="project" value="TreeGrafter"/>
</dbReference>
<evidence type="ECO:0000313" key="4">
    <source>
        <dbReference type="Proteomes" id="UP000001868"/>
    </source>
</evidence>
<dbReference type="eggNOG" id="COG2085">
    <property type="taxonomic scope" value="Bacteria"/>
</dbReference>
<reference evidence="3 4" key="1">
    <citation type="journal article" date="2008" name="BMC Genomics">
        <title>Complete genome of Phenylobacterium zucineum - a novel facultative intracellular bacterium isolated from human erythroleukemia cell line K562.</title>
        <authorList>
            <person name="Luo Y."/>
            <person name="Xu X."/>
            <person name="Ding Z."/>
            <person name="Liu Z."/>
            <person name="Zhang B."/>
            <person name="Yan Z."/>
            <person name="Sun J."/>
            <person name="Hu S."/>
            <person name="Hu X."/>
        </authorList>
    </citation>
    <scope>NUCLEOTIDE SEQUENCE [LARGE SCALE GENOMIC DNA]</scope>
    <source>
        <strain evidence="3 4">HLK1</strain>
    </source>
</reference>
<sequence>MTVAILGGAGNLGYALARRWALAGRHVFIGSRDAEKARQAAAELGEEVRRRGAGGVIEGADNRTAAARGAVVVLTVPFAAQAAVIEEVGPELAGKVLVDTTVPLVPPRMARVQLPPEGCAAAIAARLAGEGVRVVSAFHNVPADLLRGDGNLDCDVLVFGDEKDARAQAVALAEAAGLRAFHAGALANSAAAEALTSVLIFLNKHYGGHAGVRFTGLGGGEAG</sequence>
<dbReference type="InterPro" id="IPR028939">
    <property type="entry name" value="P5C_Rdtase_cat_N"/>
</dbReference>
<keyword evidence="1" id="KW-0560">Oxidoreductase</keyword>
<evidence type="ECO:0000259" key="2">
    <source>
        <dbReference type="Pfam" id="PF03807"/>
    </source>
</evidence>
<dbReference type="PANTHER" id="PTHR14239">
    <property type="entry name" value="DUDULIN-RELATED"/>
    <property type="match status" value="1"/>
</dbReference>
<organism evidence="3 4">
    <name type="scientific">Phenylobacterium zucineum (strain HLK1)</name>
    <dbReference type="NCBI Taxonomy" id="450851"/>
    <lineage>
        <taxon>Bacteria</taxon>
        <taxon>Pseudomonadati</taxon>
        <taxon>Pseudomonadota</taxon>
        <taxon>Alphaproteobacteria</taxon>
        <taxon>Caulobacterales</taxon>
        <taxon>Caulobacteraceae</taxon>
        <taxon>Phenylobacterium</taxon>
    </lineage>
</organism>
<dbReference type="GO" id="GO:0016651">
    <property type="term" value="F:oxidoreductase activity, acting on NAD(P)H"/>
    <property type="evidence" value="ECO:0007669"/>
    <property type="project" value="InterPro"/>
</dbReference>
<evidence type="ECO:0000313" key="3">
    <source>
        <dbReference type="EMBL" id="ACG78948.1"/>
    </source>
</evidence>
<dbReference type="PANTHER" id="PTHR14239:SF0">
    <property type="entry name" value="F420-DEPENDENT NADP REDUCTASE"/>
    <property type="match status" value="1"/>
</dbReference>
<protein>
    <recommendedName>
        <fullName evidence="2">Pyrroline-5-carboxylate reductase catalytic N-terminal domain-containing protein</fullName>
    </recommendedName>
</protein>
<dbReference type="SUPFAM" id="SSF51735">
    <property type="entry name" value="NAD(P)-binding Rossmann-fold domains"/>
    <property type="match status" value="1"/>
</dbReference>
<dbReference type="Proteomes" id="UP000001868">
    <property type="component" value="Chromosome"/>
</dbReference>
<dbReference type="InterPro" id="IPR010185">
    <property type="entry name" value="NpdG"/>
</dbReference>
<feature type="domain" description="Pyrroline-5-carboxylate reductase catalytic N-terminal" evidence="2">
    <location>
        <begin position="2"/>
        <end position="103"/>
    </location>
</feature>
<dbReference type="OrthoDB" id="5738121at2"/>
<dbReference type="Pfam" id="PF03807">
    <property type="entry name" value="F420_oxidored"/>
    <property type="match status" value="1"/>
</dbReference>
<keyword evidence="4" id="KW-1185">Reference proteome</keyword>
<dbReference type="STRING" id="450851.PHZ_c2539"/>
<dbReference type="NCBIfam" id="TIGR01915">
    <property type="entry name" value="npdG"/>
    <property type="match status" value="1"/>
</dbReference>
<accession>B4RH00</accession>
<dbReference type="GO" id="GO:0050661">
    <property type="term" value="F:NADP binding"/>
    <property type="evidence" value="ECO:0007669"/>
    <property type="project" value="InterPro"/>
</dbReference>
<gene>
    <name evidence="3" type="ordered locus">PHZ_c2539</name>
</gene>
<dbReference type="InterPro" id="IPR036291">
    <property type="entry name" value="NAD(P)-bd_dom_sf"/>
</dbReference>
<dbReference type="GO" id="GO:0008823">
    <property type="term" value="F:cupric reductase (NADH) activity"/>
    <property type="evidence" value="ECO:0007669"/>
    <property type="project" value="TreeGrafter"/>
</dbReference>
<dbReference type="AlphaFoldDB" id="B4RH00"/>
<dbReference type="GO" id="GO:0015677">
    <property type="term" value="P:copper ion import"/>
    <property type="evidence" value="ECO:0007669"/>
    <property type="project" value="TreeGrafter"/>
</dbReference>
<proteinExistence type="predicted"/>
<dbReference type="KEGG" id="pzu:PHZ_c2539"/>
<name>B4RH00_PHEZH</name>
<dbReference type="GO" id="GO:0052851">
    <property type="term" value="F:ferric-chelate reductase (NADPH) activity"/>
    <property type="evidence" value="ECO:0007669"/>
    <property type="project" value="TreeGrafter"/>
</dbReference>